<reference evidence="1" key="1">
    <citation type="journal article" date="2019" name="Environ. Microbiol.">
        <title>Fungal ecological strategies reflected in gene transcription - a case study of two litter decomposers.</title>
        <authorList>
            <person name="Barbi F."/>
            <person name="Kohler A."/>
            <person name="Barry K."/>
            <person name="Baskaran P."/>
            <person name="Daum C."/>
            <person name="Fauchery L."/>
            <person name="Ihrmark K."/>
            <person name="Kuo A."/>
            <person name="LaButti K."/>
            <person name="Lipzen A."/>
            <person name="Morin E."/>
            <person name="Grigoriev I.V."/>
            <person name="Henrissat B."/>
            <person name="Lindahl B."/>
            <person name="Martin F."/>
        </authorList>
    </citation>
    <scope>NUCLEOTIDE SEQUENCE</scope>
    <source>
        <strain evidence="1">JB14</strain>
    </source>
</reference>
<keyword evidence="2" id="KW-1185">Reference proteome</keyword>
<organism evidence="1 2">
    <name type="scientific">Gymnopus androsaceus JB14</name>
    <dbReference type="NCBI Taxonomy" id="1447944"/>
    <lineage>
        <taxon>Eukaryota</taxon>
        <taxon>Fungi</taxon>
        <taxon>Dikarya</taxon>
        <taxon>Basidiomycota</taxon>
        <taxon>Agaricomycotina</taxon>
        <taxon>Agaricomycetes</taxon>
        <taxon>Agaricomycetidae</taxon>
        <taxon>Agaricales</taxon>
        <taxon>Marasmiineae</taxon>
        <taxon>Omphalotaceae</taxon>
        <taxon>Gymnopus</taxon>
    </lineage>
</organism>
<sequence length="328" mass="35754">FGHAGHLFAGSDDGTLRVYDLSSFKVLKAIRGLQNEISSIACFKRPGSELRDAWIACGNHAFLFRMDTPSMIMTVQDAITSLKLTEDDDVLNEIVLDSGKKHLAFSTDLGVIGVVELSSQSISKMKEKHTNICACVKFIPDRPREIVSAGYDETFLHFDFLEGDILSQCKISSSSMEGGVLLSPPFVMSTAFSSTGILAAGTADGRLWIGLGGQKTPSKSKARAKSRKWNGLKDDEQVCTKVADGPVVAMCLQTYSLLLLSSAQSRQWRINSEADNIVEELWRKEAPGLEKVNALVTNDTKIIIGGFAKDGKGIIEIWDKRASIQTST</sequence>
<name>A0A6A4IKL4_9AGAR</name>
<dbReference type="PANTHER" id="PTHR45296">
    <property type="entry name" value="TRANSDUCIN/WD40 REPEAT-LIKE SUPERFAMILY PROTEIN"/>
    <property type="match status" value="1"/>
</dbReference>
<evidence type="ECO:0008006" key="3">
    <source>
        <dbReference type="Google" id="ProtNLM"/>
    </source>
</evidence>
<dbReference type="InterPro" id="IPR015943">
    <property type="entry name" value="WD40/YVTN_repeat-like_dom_sf"/>
</dbReference>
<dbReference type="AlphaFoldDB" id="A0A6A4IKL4"/>
<accession>A0A6A4IKL4</accession>
<evidence type="ECO:0000313" key="1">
    <source>
        <dbReference type="EMBL" id="KAE9409457.1"/>
    </source>
</evidence>
<evidence type="ECO:0000313" key="2">
    <source>
        <dbReference type="Proteomes" id="UP000799118"/>
    </source>
</evidence>
<dbReference type="PANTHER" id="PTHR45296:SF1">
    <property type="entry name" value="TRANSDUCIN_WD40 REPEAT-LIKE SUPERFAMILY PROTEIN"/>
    <property type="match status" value="1"/>
</dbReference>
<dbReference type="Gene3D" id="2.130.10.10">
    <property type="entry name" value="YVTN repeat-like/Quinoprotein amine dehydrogenase"/>
    <property type="match status" value="2"/>
</dbReference>
<dbReference type="InterPro" id="IPR001680">
    <property type="entry name" value="WD40_rpt"/>
</dbReference>
<dbReference type="InterPro" id="IPR036322">
    <property type="entry name" value="WD40_repeat_dom_sf"/>
</dbReference>
<protein>
    <recommendedName>
        <fullName evidence="3">WD40 repeat-like protein</fullName>
    </recommendedName>
</protein>
<dbReference type="Pfam" id="PF00400">
    <property type="entry name" value="WD40"/>
    <property type="match status" value="1"/>
</dbReference>
<gene>
    <name evidence="1" type="ORF">BT96DRAFT_806325</name>
</gene>
<feature type="non-terminal residue" evidence="1">
    <location>
        <position position="1"/>
    </location>
</feature>
<dbReference type="EMBL" id="ML769387">
    <property type="protein sequence ID" value="KAE9409457.1"/>
    <property type="molecule type" value="Genomic_DNA"/>
</dbReference>
<dbReference type="Proteomes" id="UP000799118">
    <property type="component" value="Unassembled WGS sequence"/>
</dbReference>
<proteinExistence type="predicted"/>
<dbReference type="OrthoDB" id="2161379at2759"/>
<dbReference type="SUPFAM" id="SSF50978">
    <property type="entry name" value="WD40 repeat-like"/>
    <property type="match status" value="1"/>
</dbReference>